<keyword evidence="1" id="KW-0472">Membrane</keyword>
<keyword evidence="1" id="KW-1133">Transmembrane helix</keyword>
<reference evidence="2 3" key="1">
    <citation type="submission" date="2016-10" db="EMBL/GenBank/DDBJ databases">
        <authorList>
            <person name="de Groot N.N."/>
        </authorList>
    </citation>
    <scope>NUCLEOTIDE SEQUENCE [LARGE SCALE GENOMIC DNA]</scope>
    <source>
        <strain evidence="2 3">DSM 28010</strain>
    </source>
</reference>
<organism evidence="2 3">
    <name type="scientific">Lutimaribacter saemankumensis</name>
    <dbReference type="NCBI Taxonomy" id="490829"/>
    <lineage>
        <taxon>Bacteria</taxon>
        <taxon>Pseudomonadati</taxon>
        <taxon>Pseudomonadota</taxon>
        <taxon>Alphaproteobacteria</taxon>
        <taxon>Rhodobacterales</taxon>
        <taxon>Roseobacteraceae</taxon>
        <taxon>Lutimaribacter</taxon>
    </lineage>
</organism>
<protein>
    <submittedName>
        <fullName evidence="2">Uncharacterized protein</fullName>
    </submittedName>
</protein>
<dbReference type="RefSeq" id="WP_175491428.1">
    <property type="nucleotide sequence ID" value="NZ_FNEB01000003.1"/>
</dbReference>
<dbReference type="EMBL" id="FNEB01000003">
    <property type="protein sequence ID" value="SDI53271.1"/>
    <property type="molecule type" value="Genomic_DNA"/>
</dbReference>
<dbReference type="Proteomes" id="UP000199340">
    <property type="component" value="Unassembled WGS sequence"/>
</dbReference>
<keyword evidence="3" id="KW-1185">Reference proteome</keyword>
<dbReference type="Pfam" id="PF20082">
    <property type="entry name" value="DUF6476"/>
    <property type="match status" value="1"/>
</dbReference>
<evidence type="ECO:0000256" key="1">
    <source>
        <dbReference type="SAM" id="Phobius"/>
    </source>
</evidence>
<keyword evidence="1" id="KW-0812">Transmembrane</keyword>
<dbReference type="AlphaFoldDB" id="A0A1G8LC74"/>
<proteinExistence type="predicted"/>
<accession>A0A1G8LC74</accession>
<feature type="transmembrane region" description="Helical" evidence="1">
    <location>
        <begin position="15"/>
        <end position="39"/>
    </location>
</feature>
<name>A0A1G8LC74_9RHOB</name>
<dbReference type="InterPro" id="IPR045519">
    <property type="entry name" value="DUF6476"/>
</dbReference>
<gene>
    <name evidence="2" type="ORF">SAMN05421850_103255</name>
</gene>
<evidence type="ECO:0000313" key="3">
    <source>
        <dbReference type="Proteomes" id="UP000199340"/>
    </source>
</evidence>
<evidence type="ECO:0000313" key="2">
    <source>
        <dbReference type="EMBL" id="SDI53271.1"/>
    </source>
</evidence>
<sequence length="100" mass="10700">MDDLPQPEEPANLKFLRLLVTTLTAVMIVGVIVVIALLVTRLRDQGPTLPDQISLPAGASAHAFTQGDGWFAVVTDDDRILIYNATTGALQQEITVTAGE</sequence>
<dbReference type="STRING" id="490829.SAMN05421850_103255"/>